<keyword evidence="3" id="KW-0677">Repeat</keyword>
<dbReference type="GO" id="GO:0005634">
    <property type="term" value="C:nucleus"/>
    <property type="evidence" value="ECO:0007669"/>
    <property type="project" value="UniProtKB-SubCell"/>
</dbReference>
<dbReference type="Gene3D" id="3.30.60.90">
    <property type="match status" value="1"/>
</dbReference>
<feature type="region of interest" description="Disordered" evidence="9">
    <location>
        <begin position="1176"/>
        <end position="1198"/>
    </location>
</feature>
<dbReference type="InterPro" id="IPR043145">
    <property type="entry name" value="Znf_ZZ_sf"/>
</dbReference>
<feature type="compositionally biased region" description="Low complexity" evidence="9">
    <location>
        <begin position="151"/>
        <end position="169"/>
    </location>
</feature>
<sequence>MVGSRRIRIALSDTASQDTPKDNDAASTLSSYHPASISVANNETAKSDFLITESNPEIRDEVKKNKKRQIVRPQDYLALGMLEKLDTKQRKKKEQIMEQECSSPKANHSSVNAEYIEDNACSSEEACKVTRSSNKRKKRSQVKPRKKRNVSSFDGELSDLSDSSDSSKSPEVPDKTVNEPHVISLRLAQSRAPEAHKFVANVYGYTYMQHVTVLHLDKKMYEGRLVSMHKNKVRVHYCGWIDAFDEYIALGSRRIQPIENDHEVLCLEPGYCERYEAMDHKCTEVISQISPIEPQKPLINRFNRKRITLADVELDEDSTIAEQPDSNKPSRDPHNEDEEAKAKVYCNQCKVVIKQFRYYCTYCETSVEKQDDQKLELCLRCFDQSFPFWHEHPRSGFAVQSVIDSAVGPRPIKGELVTIWEEDILDTSVSNEERSKSTTAILNTEAETRNLPVENGSPIENSPNTELLNGKENGIETATDASQVFKGNTAIQIDQGYKLLKKWRSRKVCAFCNDDEDNSEELGQFIGPFIISTFNKNGTEKKRSFWAHDSCARYSPEVFCTPEGKWYNVTLALRRGRGMKCHGCKEKGATIGCFDSKCNKSYHLPCAQKPVSYFRSGVIFWCSVHEAYYNKKDTYVNIFNCDGCAKKLTDESWFTCVSCASESYFQSYDLCAECFEKSPKNHEHNEDEFEETSFAIIKEMEAEKAREAARIKEETRCANEAKKRKKPMFPRRRRKLADGTTPVSCCYCGTYDANTWRKGYDGGVIMCNSCFELALLIDNDGKPYTLDSLDHEQDRYATSIDDYSHKPYFTRDTLSLTKFSQSSTGPRLSTYEPQPHQMFSLTFDSTYFDIPGRAPRWASHSGTDYHGTWLPQTVRRAILKYTTKDERVLSNFLGRGTDAIECFLLQRKCCGVDINPAAVTLSQRNCCFEIPPGLTSAEYRPIIAQADSRNLSGTLFADESFHHILSHPPYKDCVAYSTHLDGDLSRFTNMEDFKIEYEKVVQESWRLLKMSRRVTLGIGDNREHCFYIPVSYHLMRLYINNGFELEELIVKRQRYCSAFGLGSVLCVQYDFLVFTHEFIATFRKIPLENIERMEIKYNDESEERLELRRTIRGVPSSAITRKSVVMGTVWVFKPTDEYHFKDLCISRMVERFGKDESNWEHIEFESDSLPCELNSTERVRSTAKSQEDASSSDDPLSEYERQRIKRIQENNKTLLKLGLISELSEESEDVIHYDNMMQMKPYKNADLVLMIANHLDNLLPKHINEYRKSLVSLAEEALEKLAPKGMLIIGTKDIRDPLTGKLWPLTLLVQEDIENQIGRDRLRLKEMVVVVPEGFSKDRKQTDVQEQDKQEEENEDTEVDIETVEYDHIPIVHAIYLVLQKL</sequence>
<keyword evidence="7" id="KW-0804">Transcription</keyword>
<dbReference type="PANTHER" id="PTHR45888">
    <property type="entry name" value="HL01030P-RELATED"/>
    <property type="match status" value="1"/>
</dbReference>
<dbReference type="Gene3D" id="3.30.40.10">
    <property type="entry name" value="Zinc/RING finger domain, C3HC4 (zinc finger)"/>
    <property type="match status" value="1"/>
</dbReference>
<keyword evidence="2" id="KW-0479">Metal-binding</keyword>
<dbReference type="SMART" id="SM00291">
    <property type="entry name" value="ZnF_ZZ"/>
    <property type="match status" value="2"/>
</dbReference>
<feature type="compositionally biased region" description="Basic residues" evidence="9">
    <location>
        <begin position="133"/>
        <end position="149"/>
    </location>
</feature>
<proteinExistence type="predicted"/>
<feature type="region of interest" description="Disordered" evidence="9">
    <location>
        <begin position="1339"/>
        <end position="1359"/>
    </location>
</feature>
<feature type="compositionally biased region" description="Polar residues" evidence="9">
    <location>
        <begin position="100"/>
        <end position="110"/>
    </location>
</feature>
<dbReference type="InParanoid" id="A0A1C7MY86"/>
<dbReference type="Pfam" id="PF13771">
    <property type="entry name" value="zf-HC5HC2H"/>
    <property type="match status" value="1"/>
</dbReference>
<accession>A0A1C7MY86</accession>
<dbReference type="SMART" id="SM00249">
    <property type="entry name" value="PHD"/>
    <property type="match status" value="1"/>
</dbReference>
<evidence type="ECO:0000256" key="6">
    <source>
        <dbReference type="ARBA" id="ARBA00023015"/>
    </source>
</evidence>
<evidence type="ECO:0000256" key="3">
    <source>
        <dbReference type="ARBA" id="ARBA00022737"/>
    </source>
</evidence>
<feature type="region of interest" description="Disordered" evidence="9">
    <location>
        <begin position="124"/>
        <end position="179"/>
    </location>
</feature>
<dbReference type="Proteomes" id="UP000093000">
    <property type="component" value="Unassembled WGS sequence"/>
</dbReference>
<feature type="region of interest" description="Disordered" evidence="9">
    <location>
        <begin position="89"/>
        <end position="110"/>
    </location>
</feature>
<keyword evidence="4" id="KW-0863">Zinc-finger</keyword>
<feature type="region of interest" description="Disordered" evidence="9">
    <location>
        <begin position="317"/>
        <end position="336"/>
    </location>
</feature>
<dbReference type="InterPro" id="IPR029063">
    <property type="entry name" value="SAM-dependent_MTases_sf"/>
</dbReference>
<dbReference type="InterPro" id="IPR000433">
    <property type="entry name" value="Znf_ZZ"/>
</dbReference>
<evidence type="ECO:0000256" key="8">
    <source>
        <dbReference type="ARBA" id="ARBA00023242"/>
    </source>
</evidence>
<name>A0A1C7MY86_9FUNG</name>
<protein>
    <recommendedName>
        <fullName evidence="10">PHD-type domain-containing protein</fullName>
    </recommendedName>
</protein>
<gene>
    <name evidence="11" type="ORF">A0J61_10106</name>
</gene>
<evidence type="ECO:0000256" key="5">
    <source>
        <dbReference type="ARBA" id="ARBA00022833"/>
    </source>
</evidence>
<dbReference type="OrthoDB" id="161570at2759"/>
<reference evidence="11 12" key="1">
    <citation type="submission" date="2016-03" db="EMBL/GenBank/DDBJ databases">
        <title>Choanephora cucurbitarum.</title>
        <authorList>
            <person name="Min B."/>
            <person name="Park H."/>
            <person name="Park J.-H."/>
            <person name="Shin H.-D."/>
            <person name="Choi I.-G."/>
        </authorList>
    </citation>
    <scope>NUCLEOTIDE SEQUENCE [LARGE SCALE GENOMIC DNA]</scope>
    <source>
        <strain evidence="11 12">KUS-F28377</strain>
    </source>
</reference>
<evidence type="ECO:0000256" key="7">
    <source>
        <dbReference type="ARBA" id="ARBA00023163"/>
    </source>
</evidence>
<dbReference type="SUPFAM" id="SSF53335">
    <property type="entry name" value="S-adenosyl-L-methionine-dependent methyltransferases"/>
    <property type="match status" value="2"/>
</dbReference>
<feature type="compositionally biased region" description="Polar residues" evidence="9">
    <location>
        <begin position="1182"/>
        <end position="1194"/>
    </location>
</feature>
<dbReference type="GO" id="GO:0008270">
    <property type="term" value="F:zinc ion binding"/>
    <property type="evidence" value="ECO:0007669"/>
    <property type="project" value="UniProtKB-KW"/>
</dbReference>
<keyword evidence="6" id="KW-0805">Transcription regulation</keyword>
<comment type="caution">
    <text evidence="11">The sequence shown here is derived from an EMBL/GenBank/DDBJ whole genome shotgun (WGS) entry which is preliminary data.</text>
</comment>
<dbReference type="SUPFAM" id="SSF57850">
    <property type="entry name" value="RING/U-box"/>
    <property type="match status" value="1"/>
</dbReference>
<dbReference type="EMBL" id="LUGH01001035">
    <property type="protein sequence ID" value="OBZ81845.1"/>
    <property type="molecule type" value="Genomic_DNA"/>
</dbReference>
<dbReference type="SUPFAM" id="SSF57716">
    <property type="entry name" value="Glucocorticoid receptor-like (DNA-binding domain)"/>
    <property type="match status" value="1"/>
</dbReference>
<dbReference type="PANTHER" id="PTHR45888:SF5">
    <property type="entry name" value="D4, ISOFORM A"/>
    <property type="match status" value="1"/>
</dbReference>
<evidence type="ECO:0000313" key="11">
    <source>
        <dbReference type="EMBL" id="OBZ81845.1"/>
    </source>
</evidence>
<feature type="compositionally biased region" description="Acidic residues" evidence="9">
    <location>
        <begin position="1349"/>
        <end position="1359"/>
    </location>
</feature>
<dbReference type="STRING" id="101091.A0A1C7MY86"/>
<evidence type="ECO:0000256" key="1">
    <source>
        <dbReference type="ARBA" id="ARBA00004123"/>
    </source>
</evidence>
<dbReference type="InterPro" id="IPR013083">
    <property type="entry name" value="Znf_RING/FYVE/PHD"/>
</dbReference>
<feature type="compositionally biased region" description="Basic and acidic residues" evidence="9">
    <location>
        <begin position="1339"/>
        <end position="1348"/>
    </location>
</feature>
<dbReference type="InterPro" id="IPR001965">
    <property type="entry name" value="Znf_PHD"/>
</dbReference>
<keyword evidence="8" id="KW-0539">Nucleus</keyword>
<evidence type="ECO:0000256" key="9">
    <source>
        <dbReference type="SAM" id="MobiDB-lite"/>
    </source>
</evidence>
<keyword evidence="12" id="KW-1185">Reference proteome</keyword>
<organism evidence="11 12">
    <name type="scientific">Choanephora cucurbitarum</name>
    <dbReference type="NCBI Taxonomy" id="101091"/>
    <lineage>
        <taxon>Eukaryota</taxon>
        <taxon>Fungi</taxon>
        <taxon>Fungi incertae sedis</taxon>
        <taxon>Mucoromycota</taxon>
        <taxon>Mucoromycotina</taxon>
        <taxon>Mucoromycetes</taxon>
        <taxon>Mucorales</taxon>
        <taxon>Mucorineae</taxon>
        <taxon>Choanephoraceae</taxon>
        <taxon>Choanephoroideae</taxon>
        <taxon>Choanephora</taxon>
    </lineage>
</organism>
<feature type="domain" description="PHD-type" evidence="10">
    <location>
        <begin position="506"/>
        <end position="626"/>
    </location>
</feature>
<evidence type="ECO:0000259" key="10">
    <source>
        <dbReference type="PROSITE" id="PS51805"/>
    </source>
</evidence>
<dbReference type="Gene3D" id="2.30.30.140">
    <property type="match status" value="1"/>
</dbReference>
<keyword evidence="5" id="KW-0862">Zinc</keyword>
<comment type="subcellular location">
    <subcellularLocation>
        <location evidence="1">Nucleus</location>
    </subcellularLocation>
</comment>
<dbReference type="Gene3D" id="3.40.50.150">
    <property type="entry name" value="Vaccinia Virus protein VP39"/>
    <property type="match status" value="2"/>
</dbReference>
<evidence type="ECO:0000313" key="12">
    <source>
        <dbReference type="Proteomes" id="UP000093000"/>
    </source>
</evidence>
<evidence type="ECO:0000256" key="2">
    <source>
        <dbReference type="ARBA" id="ARBA00022723"/>
    </source>
</evidence>
<dbReference type="PROSITE" id="PS51805">
    <property type="entry name" value="EPHD"/>
    <property type="match status" value="1"/>
</dbReference>
<feature type="compositionally biased region" description="Polar residues" evidence="9">
    <location>
        <begin position="25"/>
        <end position="38"/>
    </location>
</feature>
<evidence type="ECO:0000256" key="4">
    <source>
        <dbReference type="ARBA" id="ARBA00022771"/>
    </source>
</evidence>
<dbReference type="InterPro" id="IPR034732">
    <property type="entry name" value="EPHD"/>
</dbReference>
<feature type="region of interest" description="Disordered" evidence="9">
    <location>
        <begin position="1"/>
        <end position="38"/>
    </location>
</feature>